<dbReference type="EMBL" id="JABFCX010000002">
    <property type="protein sequence ID" value="NNU15774.1"/>
    <property type="molecule type" value="Genomic_DNA"/>
</dbReference>
<proteinExistence type="predicted"/>
<dbReference type="Proteomes" id="UP000536835">
    <property type="component" value="Unassembled WGS sequence"/>
</dbReference>
<dbReference type="AlphaFoldDB" id="A0A7Y3W4Q2"/>
<dbReference type="RefSeq" id="WP_173197468.1">
    <property type="nucleotide sequence ID" value="NZ_JABFCX010000002.1"/>
</dbReference>
<evidence type="ECO:0000313" key="1">
    <source>
        <dbReference type="EMBL" id="NNU15774.1"/>
    </source>
</evidence>
<reference evidence="1 2" key="1">
    <citation type="submission" date="2020-05" db="EMBL/GenBank/DDBJ databases">
        <title>Parvularcula mediterraneae sp. nov., isolated from polypropylene straw from shallow seawater of the seashore of Laganas in Zakynthos island, Greece.</title>
        <authorList>
            <person name="Szabo I."/>
            <person name="Al-Omari J."/>
            <person name="Rado J."/>
            <person name="Szerdahelyi G.S."/>
        </authorList>
    </citation>
    <scope>NUCLEOTIDE SEQUENCE [LARGE SCALE GENOMIC DNA]</scope>
    <source>
        <strain evidence="1 2">ZS-1/3</strain>
    </source>
</reference>
<sequence>MFFRRKKDDDSDLQQEFEAVKASVEGTLPDAVEEEPVTGLTPIASAPLVSSEATIRLFPGFEHEDFEVGFAAESAEPSLVMRWKDGGSWFTMPAMFNRAVLSSMDERESANDLPRLLRSYGYDVEPRA</sequence>
<name>A0A7Y3W4Q2_9PROT</name>
<accession>A0A7Y3W4Q2</accession>
<protein>
    <submittedName>
        <fullName evidence="1">Uncharacterized protein</fullName>
    </submittedName>
</protein>
<gene>
    <name evidence="1" type="ORF">HK107_05500</name>
</gene>
<evidence type="ECO:0000313" key="2">
    <source>
        <dbReference type="Proteomes" id="UP000536835"/>
    </source>
</evidence>
<keyword evidence="2" id="KW-1185">Reference proteome</keyword>
<comment type="caution">
    <text evidence="1">The sequence shown here is derived from an EMBL/GenBank/DDBJ whole genome shotgun (WGS) entry which is preliminary data.</text>
</comment>
<organism evidence="1 2">
    <name type="scientific">Parvularcula mediterranea</name>
    <dbReference type="NCBI Taxonomy" id="2732508"/>
    <lineage>
        <taxon>Bacteria</taxon>
        <taxon>Pseudomonadati</taxon>
        <taxon>Pseudomonadota</taxon>
        <taxon>Alphaproteobacteria</taxon>
        <taxon>Parvularculales</taxon>
        <taxon>Parvularculaceae</taxon>
        <taxon>Parvularcula</taxon>
    </lineage>
</organism>